<organism evidence="2 3">
    <name type="scientific">Hanstruepera neustonica</name>
    <dbReference type="NCBI Taxonomy" id="1445657"/>
    <lineage>
        <taxon>Bacteria</taxon>
        <taxon>Pseudomonadati</taxon>
        <taxon>Bacteroidota</taxon>
        <taxon>Flavobacteriia</taxon>
        <taxon>Flavobacteriales</taxon>
        <taxon>Flavobacteriaceae</taxon>
        <taxon>Hanstruepera</taxon>
    </lineage>
</organism>
<evidence type="ECO:0000313" key="2">
    <source>
        <dbReference type="EMBL" id="PNQ72103.1"/>
    </source>
</evidence>
<dbReference type="InterPro" id="IPR027417">
    <property type="entry name" value="P-loop_NTPase"/>
</dbReference>
<dbReference type="InterPro" id="IPR000863">
    <property type="entry name" value="Sulfotransferase_dom"/>
</dbReference>
<keyword evidence="3" id="KW-1185">Reference proteome</keyword>
<evidence type="ECO:0000313" key="3">
    <source>
        <dbReference type="Proteomes" id="UP000236641"/>
    </source>
</evidence>
<keyword evidence="2" id="KW-0808">Transferase</keyword>
<protein>
    <submittedName>
        <fullName evidence="2">Sulfotransferase family protein</fullName>
    </submittedName>
</protein>
<feature type="domain" description="Sulfotransferase" evidence="1">
    <location>
        <begin position="20"/>
        <end position="151"/>
    </location>
</feature>
<dbReference type="EMBL" id="POWF01000011">
    <property type="protein sequence ID" value="PNQ72103.1"/>
    <property type="molecule type" value="Genomic_DNA"/>
</dbReference>
<accession>A0A2K1DVR6</accession>
<comment type="caution">
    <text evidence="2">The sequence shown here is derived from an EMBL/GenBank/DDBJ whole genome shotgun (WGS) entry which is preliminary data.</text>
</comment>
<dbReference type="OrthoDB" id="1418537at2"/>
<dbReference type="Pfam" id="PF00685">
    <property type="entry name" value="Sulfotransfer_1"/>
    <property type="match status" value="1"/>
</dbReference>
<dbReference type="Proteomes" id="UP000236641">
    <property type="component" value="Unassembled WGS sequence"/>
</dbReference>
<dbReference type="SUPFAM" id="SSF52540">
    <property type="entry name" value="P-loop containing nucleoside triphosphate hydrolases"/>
    <property type="match status" value="1"/>
</dbReference>
<gene>
    <name evidence="2" type="ORF">C1T31_13435</name>
</gene>
<dbReference type="Gene3D" id="3.40.50.300">
    <property type="entry name" value="P-loop containing nucleotide triphosphate hydrolases"/>
    <property type="match status" value="1"/>
</dbReference>
<evidence type="ECO:0000259" key="1">
    <source>
        <dbReference type="Pfam" id="PF00685"/>
    </source>
</evidence>
<proteinExistence type="predicted"/>
<sequence>MKPYTLSLKLTRINLNQYRKHIIIVGTARSGTSWLSETIAQQHRYRLLFEPEHETRTPKGYLLCDQWIEVLDTTSEAYRYLHQIFANRVDCDWIAQNSNRQFKRHLWPFLPKKYIIKFVRANLLAKYMNEAFGIPVIHMIRNPYDVLYSQQRANFPWLVDMGHFSSQKPLVDLVKNRFQFDLGAVSKLTTLELLTLRWCIENVIPLEVLKPYEHKHRVVRYENLFHDIQVFYDLCTYFDILPIKDIERVYKLPSSKTHDQSRIKTKQKPLLTFNTEELAQINGILDVFETKLYPRQY</sequence>
<reference evidence="2 3" key="1">
    <citation type="submission" date="2018-01" db="EMBL/GenBank/DDBJ databases">
        <title>The draft genome of Hanstruepera neustonica JCM19743.</title>
        <authorList>
            <person name="He R.-H."/>
            <person name="Du Z.-J."/>
        </authorList>
    </citation>
    <scope>NUCLEOTIDE SEQUENCE [LARGE SCALE GENOMIC DNA]</scope>
    <source>
        <strain evidence="2 3">JCM19743</strain>
    </source>
</reference>
<name>A0A2K1DVR6_9FLAO</name>
<dbReference type="GO" id="GO:0008146">
    <property type="term" value="F:sulfotransferase activity"/>
    <property type="evidence" value="ECO:0007669"/>
    <property type="project" value="InterPro"/>
</dbReference>
<dbReference type="AlphaFoldDB" id="A0A2K1DVR6"/>